<dbReference type="PROSITE" id="PS50297">
    <property type="entry name" value="ANK_REP_REGION"/>
    <property type="match status" value="2"/>
</dbReference>
<organism evidence="5 6">
    <name type="scientific">Cladorrhinum samala</name>
    <dbReference type="NCBI Taxonomy" id="585594"/>
    <lineage>
        <taxon>Eukaryota</taxon>
        <taxon>Fungi</taxon>
        <taxon>Dikarya</taxon>
        <taxon>Ascomycota</taxon>
        <taxon>Pezizomycotina</taxon>
        <taxon>Sordariomycetes</taxon>
        <taxon>Sordariomycetidae</taxon>
        <taxon>Sordariales</taxon>
        <taxon>Podosporaceae</taxon>
        <taxon>Cladorrhinum</taxon>
    </lineage>
</organism>
<dbReference type="InterPro" id="IPR050776">
    <property type="entry name" value="Ank_Repeat/CDKN_Inhibitor"/>
</dbReference>
<keyword evidence="1" id="KW-0677">Repeat</keyword>
<evidence type="ECO:0000256" key="4">
    <source>
        <dbReference type="SAM" id="Phobius"/>
    </source>
</evidence>
<keyword evidence="4" id="KW-0812">Transmembrane</keyword>
<reference evidence="5" key="1">
    <citation type="journal article" date="2023" name="Mol. Phylogenet. Evol.">
        <title>Genome-scale phylogeny and comparative genomics of the fungal order Sordariales.</title>
        <authorList>
            <person name="Hensen N."/>
            <person name="Bonometti L."/>
            <person name="Westerberg I."/>
            <person name="Brannstrom I.O."/>
            <person name="Guillou S."/>
            <person name="Cros-Aarteil S."/>
            <person name="Calhoun S."/>
            <person name="Haridas S."/>
            <person name="Kuo A."/>
            <person name="Mondo S."/>
            <person name="Pangilinan J."/>
            <person name="Riley R."/>
            <person name="LaButti K."/>
            <person name="Andreopoulos B."/>
            <person name="Lipzen A."/>
            <person name="Chen C."/>
            <person name="Yan M."/>
            <person name="Daum C."/>
            <person name="Ng V."/>
            <person name="Clum A."/>
            <person name="Steindorff A."/>
            <person name="Ohm R.A."/>
            <person name="Martin F."/>
            <person name="Silar P."/>
            <person name="Natvig D.O."/>
            <person name="Lalanne C."/>
            <person name="Gautier V."/>
            <person name="Ament-Velasquez S.L."/>
            <person name="Kruys A."/>
            <person name="Hutchinson M.I."/>
            <person name="Powell A.J."/>
            <person name="Barry K."/>
            <person name="Miller A.N."/>
            <person name="Grigoriev I.V."/>
            <person name="Debuchy R."/>
            <person name="Gladieux P."/>
            <person name="Hiltunen Thoren M."/>
            <person name="Johannesson H."/>
        </authorList>
    </citation>
    <scope>NUCLEOTIDE SEQUENCE</scope>
    <source>
        <strain evidence="5">PSN324</strain>
    </source>
</reference>
<dbReference type="PROSITE" id="PS50088">
    <property type="entry name" value="ANK_REPEAT"/>
    <property type="match status" value="3"/>
</dbReference>
<gene>
    <name evidence="5" type="ORF">QBC42DRAFT_188879</name>
</gene>
<evidence type="ECO:0000256" key="2">
    <source>
        <dbReference type="ARBA" id="ARBA00023043"/>
    </source>
</evidence>
<evidence type="ECO:0000313" key="5">
    <source>
        <dbReference type="EMBL" id="KAK4457306.1"/>
    </source>
</evidence>
<proteinExistence type="predicted"/>
<dbReference type="Gene3D" id="1.25.40.20">
    <property type="entry name" value="Ankyrin repeat-containing domain"/>
    <property type="match status" value="1"/>
</dbReference>
<dbReference type="InterPro" id="IPR036770">
    <property type="entry name" value="Ankyrin_rpt-contain_sf"/>
</dbReference>
<keyword evidence="4" id="KW-0472">Membrane</keyword>
<keyword evidence="4" id="KW-1133">Transmembrane helix</keyword>
<dbReference type="InterPro" id="IPR002110">
    <property type="entry name" value="Ankyrin_rpt"/>
</dbReference>
<dbReference type="PANTHER" id="PTHR24201">
    <property type="entry name" value="ANK_REP_REGION DOMAIN-CONTAINING PROTEIN"/>
    <property type="match status" value="1"/>
</dbReference>
<feature type="repeat" description="ANK" evidence="3">
    <location>
        <begin position="121"/>
        <end position="153"/>
    </location>
</feature>
<dbReference type="Pfam" id="PF12796">
    <property type="entry name" value="Ank_2"/>
    <property type="match status" value="1"/>
</dbReference>
<protein>
    <submittedName>
        <fullName evidence="5">Ankyrin repeat-containing domain protein</fullName>
    </submittedName>
</protein>
<dbReference type="EMBL" id="MU865123">
    <property type="protein sequence ID" value="KAK4457306.1"/>
    <property type="molecule type" value="Genomic_DNA"/>
</dbReference>
<name>A0AAV9HBQ7_9PEZI</name>
<accession>A0AAV9HBQ7</accession>
<comment type="caution">
    <text evidence="5">The sequence shown here is derived from an EMBL/GenBank/DDBJ whole genome shotgun (WGS) entry which is preliminary data.</text>
</comment>
<sequence>MPRWPRIPSSAFIAAIQAGYGSILNTLILAAGTAVKGKIGYRALCDGINFDVGLEYINILLKAGADPNYSILSNRDSGPFGSPLAPIQIAASVKNLPALSLLIKYGADINAFNLHFPVGVSNATALQFAALHRNLQMADLLLENGADINAPPADRNGRTTLEGAAEHGRLEIVRFLLTREPKLKISGPYRIHFLRAVKIANERGHREVAEFLKLHGG</sequence>
<feature type="repeat" description="ANK" evidence="3">
    <location>
        <begin position="82"/>
        <end position="114"/>
    </location>
</feature>
<evidence type="ECO:0000256" key="3">
    <source>
        <dbReference type="PROSITE-ProRule" id="PRU00023"/>
    </source>
</evidence>
<feature type="transmembrane region" description="Helical" evidence="4">
    <location>
        <begin position="12"/>
        <end position="32"/>
    </location>
</feature>
<evidence type="ECO:0000256" key="1">
    <source>
        <dbReference type="ARBA" id="ARBA00022737"/>
    </source>
</evidence>
<dbReference type="Proteomes" id="UP001321749">
    <property type="component" value="Unassembled WGS sequence"/>
</dbReference>
<feature type="non-terminal residue" evidence="5">
    <location>
        <position position="217"/>
    </location>
</feature>
<keyword evidence="6" id="KW-1185">Reference proteome</keyword>
<keyword evidence="2 3" id="KW-0040">ANK repeat</keyword>
<feature type="repeat" description="ANK" evidence="3">
    <location>
        <begin position="156"/>
        <end position="188"/>
    </location>
</feature>
<dbReference type="AlphaFoldDB" id="A0AAV9HBQ7"/>
<dbReference type="SMART" id="SM00248">
    <property type="entry name" value="ANK"/>
    <property type="match status" value="4"/>
</dbReference>
<reference evidence="5" key="2">
    <citation type="submission" date="2023-06" db="EMBL/GenBank/DDBJ databases">
        <authorList>
            <consortium name="Lawrence Berkeley National Laboratory"/>
            <person name="Mondo S.J."/>
            <person name="Hensen N."/>
            <person name="Bonometti L."/>
            <person name="Westerberg I."/>
            <person name="Brannstrom I.O."/>
            <person name="Guillou S."/>
            <person name="Cros-Aarteil S."/>
            <person name="Calhoun S."/>
            <person name="Haridas S."/>
            <person name="Kuo A."/>
            <person name="Pangilinan J."/>
            <person name="Riley R."/>
            <person name="Labutti K."/>
            <person name="Andreopoulos B."/>
            <person name="Lipzen A."/>
            <person name="Chen C."/>
            <person name="Yanf M."/>
            <person name="Daum C."/>
            <person name="Ng V."/>
            <person name="Clum A."/>
            <person name="Steindorff A."/>
            <person name="Ohm R."/>
            <person name="Martin F."/>
            <person name="Silar P."/>
            <person name="Natvig D."/>
            <person name="Lalanne C."/>
            <person name="Gautier V."/>
            <person name="Ament-Velasquez S.L."/>
            <person name="Kruys A."/>
            <person name="Hutchinson M.I."/>
            <person name="Powell A.J."/>
            <person name="Barry K."/>
            <person name="Miller A.N."/>
            <person name="Grigoriev I.V."/>
            <person name="Debuchy R."/>
            <person name="Gladieux P."/>
            <person name="Thoren M.H."/>
            <person name="Johannesson H."/>
        </authorList>
    </citation>
    <scope>NUCLEOTIDE SEQUENCE</scope>
    <source>
        <strain evidence="5">PSN324</strain>
    </source>
</reference>
<evidence type="ECO:0000313" key="6">
    <source>
        <dbReference type="Proteomes" id="UP001321749"/>
    </source>
</evidence>
<dbReference type="SUPFAM" id="SSF48403">
    <property type="entry name" value="Ankyrin repeat"/>
    <property type="match status" value="1"/>
</dbReference>